<protein>
    <submittedName>
        <fullName evidence="1">Uncharacterized protein</fullName>
    </submittedName>
</protein>
<evidence type="ECO:0000313" key="1">
    <source>
        <dbReference type="EMBL" id="CAD1828229.1"/>
    </source>
</evidence>
<accession>A0A6V7PBK1</accession>
<name>A0A6V7PBK1_ANACO</name>
<dbReference type="PANTHER" id="PTHR36398:SF1">
    <property type="entry name" value="PLASMA MEMBRANE FUSION PROTEIN"/>
    <property type="match status" value="1"/>
</dbReference>
<dbReference type="AlphaFoldDB" id="A0A6V7PBK1"/>
<dbReference type="EMBL" id="LR862147">
    <property type="protein sequence ID" value="CAD1828229.1"/>
    <property type="molecule type" value="Genomic_DNA"/>
</dbReference>
<proteinExistence type="predicted"/>
<dbReference type="GO" id="GO:0009507">
    <property type="term" value="C:chloroplast"/>
    <property type="evidence" value="ECO:0007669"/>
    <property type="project" value="TreeGrafter"/>
</dbReference>
<gene>
    <name evidence="1" type="ORF">CB5_LOCUS11440</name>
</gene>
<sequence length="234" mass="25002">MATVSVGTLIRSAARRRLIRHAPPPHPPRAAAPSVPAVPRRLFLLLCSAAAAAATPFITSASSSSSAAAFSLGIPGPKEWLREQKKKAAKYVLAPIDALRQILRNAYQLLEAAPDSAAEKTKEVLSLLYSAARDCVPEQRNSLVAFQSQTGVEVCTFRLLVNNAASLLDNGDPVKLEAEARLAEVIRSFSSIGSVINKSNLQLNSDGEKLKEGLTDTISALDEFEQGIRDCLGI</sequence>
<reference evidence="1" key="1">
    <citation type="submission" date="2020-07" db="EMBL/GenBank/DDBJ databases">
        <authorList>
            <person name="Lin J."/>
        </authorList>
    </citation>
    <scope>NUCLEOTIDE SEQUENCE</scope>
</reference>
<organism evidence="1">
    <name type="scientific">Ananas comosus var. bracteatus</name>
    <name type="common">red pineapple</name>
    <dbReference type="NCBI Taxonomy" id="296719"/>
    <lineage>
        <taxon>Eukaryota</taxon>
        <taxon>Viridiplantae</taxon>
        <taxon>Streptophyta</taxon>
        <taxon>Embryophyta</taxon>
        <taxon>Tracheophyta</taxon>
        <taxon>Spermatophyta</taxon>
        <taxon>Magnoliopsida</taxon>
        <taxon>Liliopsida</taxon>
        <taxon>Poales</taxon>
        <taxon>Bromeliaceae</taxon>
        <taxon>Bromelioideae</taxon>
        <taxon>Ananas</taxon>
    </lineage>
</organism>
<dbReference type="PANTHER" id="PTHR36398">
    <property type="entry name" value="PLASMA MEMBRANE FUSION PROTEIN"/>
    <property type="match status" value="1"/>
</dbReference>